<comment type="caution">
    <text evidence="2">The sequence shown here is derived from an EMBL/GenBank/DDBJ whole genome shotgun (WGS) entry which is preliminary data.</text>
</comment>
<protein>
    <submittedName>
        <fullName evidence="2">Acyl carrier protein</fullName>
    </submittedName>
</protein>
<dbReference type="InterPro" id="IPR009081">
    <property type="entry name" value="PP-bd_ACP"/>
</dbReference>
<gene>
    <name evidence="2" type="ORF">ACFP3R_12580</name>
</gene>
<dbReference type="EMBL" id="JBHSQO010000010">
    <property type="protein sequence ID" value="MFC6090110.1"/>
    <property type="molecule type" value="Genomic_DNA"/>
</dbReference>
<organism evidence="2 3">
    <name type="scientific">Saccharothrix lopnurensis</name>
    <dbReference type="NCBI Taxonomy" id="1670621"/>
    <lineage>
        <taxon>Bacteria</taxon>
        <taxon>Bacillati</taxon>
        <taxon>Actinomycetota</taxon>
        <taxon>Actinomycetes</taxon>
        <taxon>Pseudonocardiales</taxon>
        <taxon>Pseudonocardiaceae</taxon>
        <taxon>Saccharothrix</taxon>
    </lineage>
</organism>
<feature type="domain" description="Carrier" evidence="1">
    <location>
        <begin position="3"/>
        <end position="78"/>
    </location>
</feature>
<reference evidence="3" key="1">
    <citation type="journal article" date="2019" name="Int. J. Syst. Evol. Microbiol.">
        <title>The Global Catalogue of Microorganisms (GCM) 10K type strain sequencing project: providing services to taxonomists for standard genome sequencing and annotation.</title>
        <authorList>
            <consortium name="The Broad Institute Genomics Platform"/>
            <consortium name="The Broad Institute Genome Sequencing Center for Infectious Disease"/>
            <person name="Wu L."/>
            <person name="Ma J."/>
        </authorList>
    </citation>
    <scope>NUCLEOTIDE SEQUENCE [LARGE SCALE GENOMIC DNA]</scope>
    <source>
        <strain evidence="3">CGMCC 4.7246</strain>
    </source>
</reference>
<dbReference type="Pfam" id="PF00550">
    <property type="entry name" value="PP-binding"/>
    <property type="match status" value="1"/>
</dbReference>
<sequence length="82" mass="9180">MADVDKNELRTLVADAIELEPEEVTDTADFVSELEVDSLTTLEITMRLEKKYGIKMAEEELLEITSLNRVHELVTAKLAATS</sequence>
<dbReference type="SUPFAM" id="SSF47336">
    <property type="entry name" value="ACP-like"/>
    <property type="match status" value="1"/>
</dbReference>
<dbReference type="Proteomes" id="UP001596220">
    <property type="component" value="Unassembled WGS sequence"/>
</dbReference>
<dbReference type="RefSeq" id="WP_380635742.1">
    <property type="nucleotide sequence ID" value="NZ_JBHSQO010000010.1"/>
</dbReference>
<evidence type="ECO:0000259" key="1">
    <source>
        <dbReference type="PROSITE" id="PS50075"/>
    </source>
</evidence>
<proteinExistence type="predicted"/>
<name>A0ABW1P4W7_9PSEU</name>
<keyword evidence="3" id="KW-1185">Reference proteome</keyword>
<evidence type="ECO:0000313" key="3">
    <source>
        <dbReference type="Proteomes" id="UP001596220"/>
    </source>
</evidence>
<dbReference type="Gene3D" id="1.10.1200.10">
    <property type="entry name" value="ACP-like"/>
    <property type="match status" value="1"/>
</dbReference>
<evidence type="ECO:0000313" key="2">
    <source>
        <dbReference type="EMBL" id="MFC6090110.1"/>
    </source>
</evidence>
<accession>A0ABW1P4W7</accession>
<dbReference type="PROSITE" id="PS50075">
    <property type="entry name" value="CARRIER"/>
    <property type="match status" value="1"/>
</dbReference>
<dbReference type="InterPro" id="IPR036736">
    <property type="entry name" value="ACP-like_sf"/>
</dbReference>